<reference evidence="1" key="1">
    <citation type="submission" date="2023-09" db="EMBL/GenBank/DDBJ databases">
        <title>Vallitalea sediminicola and Vallitalea maricola sp. nov., anaerobic bacteria isolated from marine sediment.</title>
        <authorList>
            <person name="Hirano S."/>
            <person name="Maeda A."/>
            <person name="Terahara T."/>
            <person name="Mori K."/>
            <person name="Hamada M."/>
            <person name="Matsumoto R."/>
            <person name="Kobayashi T."/>
        </authorList>
    </citation>
    <scope>NUCLEOTIDE SEQUENCE</scope>
    <source>
        <strain evidence="1">AN17-2</strain>
    </source>
</reference>
<evidence type="ECO:0000313" key="2">
    <source>
        <dbReference type="Proteomes" id="UP001374599"/>
    </source>
</evidence>
<evidence type="ECO:0000313" key="1">
    <source>
        <dbReference type="EMBL" id="GMQ61826.1"/>
    </source>
</evidence>
<dbReference type="Proteomes" id="UP001374599">
    <property type="component" value="Unassembled WGS sequence"/>
</dbReference>
<protein>
    <submittedName>
        <fullName evidence="1">Sugar ABC transporter ATP-binding protein</fullName>
    </submittedName>
</protein>
<accession>A0ACB5UFV3</accession>
<proteinExistence type="predicted"/>
<keyword evidence="1" id="KW-0067">ATP-binding</keyword>
<keyword evidence="2" id="KW-1185">Reference proteome</keyword>
<sequence>MKDILEFSGITKYFPGVKALDNVSFKANSGEVLAFLGENGAGKSTLLKILNGDFQPTSGEYILNGEAKHFKSPKEAIDEGISIIYQERQIVLDISVAENIFLGQQPIKKNGLIDYKKLYQDAKKIIDEFGLNIDPRAKVRNISIAHQQMVEIMKAYSRDLKVIAFDEPTASLSDSEIEILFEIINKLKKENKIIIYVSHRMKELERIADKVVVFKDGKFVDLVKRNDVTNNDLITMMVGRDLGDIFNELDRSKGYGDTILEVNNLTTNDVNDVSFSLREGEILGFAGLVGAGRTEVMRAVFGADKVNGGKILLEKKEVNSKSPKQAIKKGIVLCPEDRKLQGILPNLSVGYNISIAVLDNIINKIGFINRKKENVLVEDSINTFNIKTPNATKKIVELSGGNQQKAIVARWLATNPKVLILDEPTKGIDVGAKAEFYKLICDCAKNGMGVILISSELPEVIGLSDRIIVMKDGYITGEVMREEATEEKILAYAMLEGEVN</sequence>
<organism evidence="1 2">
    <name type="scientific">Vallitalea maricola</name>
    <dbReference type="NCBI Taxonomy" id="3074433"/>
    <lineage>
        <taxon>Bacteria</taxon>
        <taxon>Bacillati</taxon>
        <taxon>Bacillota</taxon>
        <taxon>Clostridia</taxon>
        <taxon>Lachnospirales</taxon>
        <taxon>Vallitaleaceae</taxon>
        <taxon>Vallitalea</taxon>
    </lineage>
</organism>
<keyword evidence="1" id="KW-0547">Nucleotide-binding</keyword>
<comment type="caution">
    <text evidence="1">The sequence shown here is derived from an EMBL/GenBank/DDBJ whole genome shotgun (WGS) entry which is preliminary data.</text>
</comment>
<name>A0ACB5UFV3_9FIRM</name>
<dbReference type="EMBL" id="BTPU01000015">
    <property type="protein sequence ID" value="GMQ61826.1"/>
    <property type="molecule type" value="Genomic_DNA"/>
</dbReference>
<gene>
    <name evidence="1" type="ORF">AN2V17_10560</name>
</gene>